<dbReference type="Gene3D" id="2.40.50.140">
    <property type="entry name" value="Nucleic acid-binding proteins"/>
    <property type="match status" value="1"/>
</dbReference>
<proteinExistence type="inferred from homology"/>
<organism evidence="7 8">
    <name type="scientific">Candidatus Cerribacteria bacterium 'Amazon FNV 2010 28 9'</name>
    <dbReference type="NCBI Taxonomy" id="2081795"/>
    <lineage>
        <taxon>Bacteria</taxon>
        <taxon>Candidatus Cerribacteria</taxon>
    </lineage>
</organism>
<comment type="similarity">
    <text evidence="1">Belongs to the IF-1 family.</text>
</comment>
<dbReference type="EMBL" id="PSRQ01000045">
    <property type="protein sequence ID" value="PWU23137.1"/>
    <property type="molecule type" value="Genomic_DNA"/>
</dbReference>
<evidence type="ECO:0000256" key="2">
    <source>
        <dbReference type="ARBA" id="ARBA00022540"/>
    </source>
</evidence>
<dbReference type="AlphaFoldDB" id="A0A317JPR0"/>
<comment type="caution">
    <text evidence="7">The sequence shown here is derived from an EMBL/GenBank/DDBJ whole genome shotgun (WGS) entry which is preliminary data.</text>
</comment>
<dbReference type="Pfam" id="PF01176">
    <property type="entry name" value="eIF-1a"/>
    <property type="match status" value="1"/>
</dbReference>
<keyword evidence="3 5" id="KW-0648">Protein biosynthesis</keyword>
<accession>A0A317JPR0</accession>
<reference evidence="7 8" key="1">
    <citation type="submission" date="2018-02" db="EMBL/GenBank/DDBJ databases">
        <title>Genomic Reconstructions from Amazon Rainforest and Pasture Soil Reveal Novel Insights into the Physiology of Candidate Phyla in Tropical Sites.</title>
        <authorList>
            <person name="Kroeger M.E."/>
            <person name="Delmont T."/>
            <person name="Eren A.M."/>
            <person name="Guo J."/>
            <person name="Meyer K.M."/>
            <person name="Khan K."/>
            <person name="Rodrigues J.L.M."/>
            <person name="Bohannan B.J.M."/>
            <person name="Tringe S."/>
            <person name="Borges C.D."/>
            <person name="Tiedje J."/>
            <person name="Tsai S.M."/>
            <person name="Nusslein K."/>
        </authorList>
    </citation>
    <scope>NUCLEOTIDE SEQUENCE [LARGE SCALE GENOMIC DNA]</scope>
    <source>
        <strain evidence="7">Amazon FNV 2010 28 9</strain>
    </source>
</reference>
<dbReference type="Proteomes" id="UP000246104">
    <property type="component" value="Unassembled WGS sequence"/>
</dbReference>
<gene>
    <name evidence="7" type="primary">infA</name>
    <name evidence="7" type="ORF">C5B42_04090</name>
</gene>
<dbReference type="GO" id="GO:0003743">
    <property type="term" value="F:translation initiation factor activity"/>
    <property type="evidence" value="ECO:0007669"/>
    <property type="project" value="UniProtKB-UniRule"/>
</dbReference>
<dbReference type="PANTHER" id="PTHR33370:SF1">
    <property type="entry name" value="TRANSLATION INITIATION FACTOR IF-1, CHLOROPLASTIC"/>
    <property type="match status" value="1"/>
</dbReference>
<evidence type="ECO:0000256" key="3">
    <source>
        <dbReference type="ARBA" id="ARBA00022917"/>
    </source>
</evidence>
<keyword evidence="2 5" id="KW-0396">Initiation factor</keyword>
<dbReference type="InterPro" id="IPR006196">
    <property type="entry name" value="RNA-binding_domain_S1_IF1"/>
</dbReference>
<dbReference type="InterPro" id="IPR004368">
    <property type="entry name" value="TIF_IF1"/>
</dbReference>
<feature type="domain" description="S1-like" evidence="6">
    <location>
        <begin position="1"/>
        <end position="80"/>
    </location>
</feature>
<name>A0A317JPR0_9BACT</name>
<protein>
    <recommendedName>
        <fullName evidence="4">Translation initiation factor IF-1</fullName>
    </recommendedName>
</protein>
<dbReference type="GO" id="GO:0003723">
    <property type="term" value="F:RNA binding"/>
    <property type="evidence" value="ECO:0007669"/>
    <property type="project" value="InterPro"/>
</dbReference>
<dbReference type="InterPro" id="IPR012340">
    <property type="entry name" value="NA-bd_OB-fold"/>
</dbReference>
<evidence type="ECO:0000313" key="7">
    <source>
        <dbReference type="EMBL" id="PWU23137.1"/>
    </source>
</evidence>
<evidence type="ECO:0000256" key="4">
    <source>
        <dbReference type="NCBIfam" id="TIGR00008"/>
    </source>
</evidence>
<dbReference type="NCBIfam" id="TIGR00008">
    <property type="entry name" value="infA"/>
    <property type="match status" value="1"/>
</dbReference>
<evidence type="ECO:0000256" key="1">
    <source>
        <dbReference type="ARBA" id="ARBA00010939"/>
    </source>
</evidence>
<sequence length="80" mass="9190">MQKLKQGEFEVEGEVLEVLGNMMCRIMVTSGKEELIGKELLGKVSGQMRMYKIWVMPGDKVKMVMTPYDATKGRITFRMK</sequence>
<dbReference type="PROSITE" id="PS50832">
    <property type="entry name" value="S1_IF1_TYPE"/>
    <property type="match status" value="1"/>
</dbReference>
<evidence type="ECO:0000259" key="6">
    <source>
        <dbReference type="PROSITE" id="PS50832"/>
    </source>
</evidence>
<dbReference type="SUPFAM" id="SSF50249">
    <property type="entry name" value="Nucleic acid-binding proteins"/>
    <property type="match status" value="1"/>
</dbReference>
<evidence type="ECO:0000313" key="8">
    <source>
        <dbReference type="Proteomes" id="UP000246104"/>
    </source>
</evidence>
<dbReference type="GO" id="GO:0005829">
    <property type="term" value="C:cytosol"/>
    <property type="evidence" value="ECO:0007669"/>
    <property type="project" value="TreeGrafter"/>
</dbReference>
<dbReference type="PANTHER" id="PTHR33370">
    <property type="entry name" value="TRANSLATION INITIATION FACTOR IF-1, CHLOROPLASTIC"/>
    <property type="match status" value="1"/>
</dbReference>
<evidence type="ECO:0000256" key="5">
    <source>
        <dbReference type="PROSITE-ProRule" id="PRU00181"/>
    </source>
</evidence>
<dbReference type="GO" id="GO:0043022">
    <property type="term" value="F:ribosome binding"/>
    <property type="evidence" value="ECO:0007669"/>
    <property type="project" value="TreeGrafter"/>
</dbReference>